<sequence length="52" mass="5951">MIFSQSTPEELAAEMNIGQRSFGGEYITPLQERIAFQRQNPYTSWSLKAQAK</sequence>
<organism evidence="1">
    <name type="scientific">Thermosporothrix sp. COM3</name>
    <dbReference type="NCBI Taxonomy" id="2490863"/>
    <lineage>
        <taxon>Bacteria</taxon>
        <taxon>Bacillati</taxon>
        <taxon>Chloroflexota</taxon>
        <taxon>Ktedonobacteria</taxon>
        <taxon>Ktedonobacterales</taxon>
        <taxon>Thermosporotrichaceae</taxon>
        <taxon>Thermosporothrix</taxon>
    </lineage>
</organism>
<accession>A0A455SMR7</accession>
<dbReference type="AlphaFoldDB" id="A0A455SMR7"/>
<dbReference type="EMBL" id="AP019376">
    <property type="protein sequence ID" value="BBH86364.1"/>
    <property type="molecule type" value="Genomic_DNA"/>
</dbReference>
<evidence type="ECO:0000313" key="1">
    <source>
        <dbReference type="EMBL" id="BBH86364.1"/>
    </source>
</evidence>
<proteinExistence type="predicted"/>
<gene>
    <name evidence="1" type="ORF">KTC_11150</name>
</gene>
<reference evidence="1" key="1">
    <citation type="submission" date="2018-12" db="EMBL/GenBank/DDBJ databases">
        <title>Novel natural products biosynthetic potential of the class Ktedonobacteria.</title>
        <authorList>
            <person name="Zheng Y."/>
            <person name="Saitou A."/>
            <person name="Wang C.M."/>
            <person name="Toyoda A."/>
            <person name="Minakuchi Y."/>
            <person name="Sekiguchi Y."/>
            <person name="Ueda K."/>
            <person name="Takano H."/>
            <person name="Sakai Y."/>
            <person name="Yokota A."/>
            <person name="Yabe S."/>
        </authorList>
    </citation>
    <scope>NUCLEOTIDE SEQUENCE</scope>
    <source>
        <strain evidence="1">COM3</strain>
    </source>
</reference>
<name>A0A455SMR7_9CHLR</name>
<protein>
    <submittedName>
        <fullName evidence="1">Uncharacterized protein</fullName>
    </submittedName>
</protein>